<organism evidence="1 2">
    <name type="scientific">Metaclostridioides mangenotii</name>
    <dbReference type="NCBI Taxonomy" id="1540"/>
    <lineage>
        <taxon>Bacteria</taxon>
        <taxon>Bacillati</taxon>
        <taxon>Bacillota</taxon>
        <taxon>Clostridia</taxon>
        <taxon>Peptostreptococcales</taxon>
        <taxon>Peptostreptococcaceae</taxon>
        <taxon>Metaclostridioides</taxon>
    </lineage>
</organism>
<dbReference type="Proteomes" id="UP000767291">
    <property type="component" value="Unassembled WGS sequence"/>
</dbReference>
<accession>A0ABS4E7C5</accession>
<gene>
    <name evidence="1" type="ORF">J2Z43_000207</name>
</gene>
<dbReference type="Gene3D" id="1.20.1260.10">
    <property type="match status" value="1"/>
</dbReference>
<name>A0ABS4E7C5_9FIRM</name>
<proteinExistence type="predicted"/>
<keyword evidence="2" id="KW-1185">Reference proteome</keyword>
<dbReference type="InterPro" id="IPR009078">
    <property type="entry name" value="Ferritin-like_SF"/>
</dbReference>
<dbReference type="InterPro" id="IPR012347">
    <property type="entry name" value="Ferritin-like"/>
</dbReference>
<reference evidence="1 2" key="1">
    <citation type="submission" date="2021-03" db="EMBL/GenBank/DDBJ databases">
        <title>Genomic Encyclopedia of Type Strains, Phase IV (KMG-IV): sequencing the most valuable type-strain genomes for metagenomic binning, comparative biology and taxonomic classification.</title>
        <authorList>
            <person name="Goeker M."/>
        </authorList>
    </citation>
    <scope>NUCLEOTIDE SEQUENCE [LARGE SCALE GENOMIC DNA]</scope>
    <source>
        <strain evidence="1 2">DSM 1289</strain>
    </source>
</reference>
<protein>
    <submittedName>
        <fullName evidence="1">Rubrerythrin</fullName>
    </submittedName>
</protein>
<evidence type="ECO:0000313" key="2">
    <source>
        <dbReference type="Proteomes" id="UP000767291"/>
    </source>
</evidence>
<dbReference type="RefSeq" id="WP_209455449.1">
    <property type="nucleotide sequence ID" value="NZ_BAAACS010000017.1"/>
</dbReference>
<sequence length="154" mass="17905">MYECIYPNPIQLQNSINMIGDSIESEKKDAQFYQWLIDNIPSSLSSNQAKQIKSIIESIRNDELNHNKMFQNMYHQLTGNIVTPIDEEFIPPESFKVGITDALMGELEAVKKYRLIMSGLPSLYYRDIVFNILTDELRHASLYNYIFANLYNLV</sequence>
<dbReference type="EMBL" id="JAGGJX010000001">
    <property type="protein sequence ID" value="MBP1853817.1"/>
    <property type="molecule type" value="Genomic_DNA"/>
</dbReference>
<comment type="caution">
    <text evidence="1">The sequence shown here is derived from an EMBL/GenBank/DDBJ whole genome shotgun (WGS) entry which is preliminary data.</text>
</comment>
<dbReference type="SUPFAM" id="SSF47240">
    <property type="entry name" value="Ferritin-like"/>
    <property type="match status" value="1"/>
</dbReference>
<dbReference type="CDD" id="cd00657">
    <property type="entry name" value="Ferritin_like"/>
    <property type="match status" value="1"/>
</dbReference>
<evidence type="ECO:0000313" key="1">
    <source>
        <dbReference type="EMBL" id="MBP1853817.1"/>
    </source>
</evidence>